<sequence length="335" mass="36798">MVKIKNKQQWVILIIALMIPGLLLAGCGNGEGTEEVVEPESAEEQEVVVEEEESNGDHVVIDHMGREVQIPDEINRPVALTANLMEGLYIIGLEPVATVDNYRIRSEAEELPKLGVQGNVNIEAIYGVEPDFIVAHFRHQGELVESLEEIGVPLFVIDPAQVGDAPLYDSALYLGKILNREEAALEFVEEVEAIAEGLKEEIREKTEIRTGLILEDGDSIRAAQTASGIGAILTGLGIENIVPEDMPGAGNETFVSFDIETIASADPDVILIRPSSNDKDHNKQRLESYQSDPMWAELSAVKNNNIHMLPFRLHPGRATVDEMYKMAANVILSED</sequence>
<protein>
    <submittedName>
        <fullName evidence="3">Iron complex transport system substrate-binding protein</fullName>
    </submittedName>
</protein>
<dbReference type="Pfam" id="PF01497">
    <property type="entry name" value="Peripla_BP_2"/>
    <property type="match status" value="1"/>
</dbReference>
<dbReference type="InterPro" id="IPR050902">
    <property type="entry name" value="ABC_Transporter_SBP"/>
</dbReference>
<proteinExistence type="inferred from homology"/>
<evidence type="ECO:0000256" key="1">
    <source>
        <dbReference type="ARBA" id="ARBA00008814"/>
    </source>
</evidence>
<feature type="domain" description="Fe/B12 periplasmic-binding" evidence="2">
    <location>
        <begin position="76"/>
        <end position="335"/>
    </location>
</feature>
<dbReference type="Gene3D" id="3.40.50.1980">
    <property type="entry name" value="Nitrogenase molybdenum iron protein domain"/>
    <property type="match status" value="2"/>
</dbReference>
<reference evidence="3 4" key="1">
    <citation type="submission" date="2016-10" db="EMBL/GenBank/DDBJ databases">
        <authorList>
            <person name="de Groot N.N."/>
        </authorList>
    </citation>
    <scope>NUCLEOTIDE SEQUENCE [LARGE SCALE GENOMIC DNA]</scope>
    <source>
        <strain evidence="3 4">APO</strain>
    </source>
</reference>
<dbReference type="PANTHER" id="PTHR30535">
    <property type="entry name" value="VITAMIN B12-BINDING PROTEIN"/>
    <property type="match status" value="1"/>
</dbReference>
<dbReference type="SUPFAM" id="SSF53807">
    <property type="entry name" value="Helical backbone' metal receptor"/>
    <property type="match status" value="1"/>
</dbReference>
<comment type="similarity">
    <text evidence="1">Belongs to the bacterial solute-binding protein 8 family.</text>
</comment>
<dbReference type="AlphaFoldDB" id="A0A1H3MCB1"/>
<dbReference type="InterPro" id="IPR002491">
    <property type="entry name" value="ABC_transptr_periplasmic_BD"/>
</dbReference>
<evidence type="ECO:0000259" key="2">
    <source>
        <dbReference type="PROSITE" id="PS50983"/>
    </source>
</evidence>
<dbReference type="EMBL" id="FNPV01000004">
    <property type="protein sequence ID" value="SDY74327.1"/>
    <property type="molecule type" value="Genomic_DNA"/>
</dbReference>
<evidence type="ECO:0000313" key="3">
    <source>
        <dbReference type="EMBL" id="SDY74327.1"/>
    </source>
</evidence>
<dbReference type="Proteomes" id="UP000199230">
    <property type="component" value="Unassembled WGS sequence"/>
</dbReference>
<evidence type="ECO:0000313" key="4">
    <source>
        <dbReference type="Proteomes" id="UP000199230"/>
    </source>
</evidence>
<name>A0A1H3MCB1_9FIRM</name>
<keyword evidence="4" id="KW-1185">Reference proteome</keyword>
<dbReference type="PROSITE" id="PS51257">
    <property type="entry name" value="PROKAR_LIPOPROTEIN"/>
    <property type="match status" value="1"/>
</dbReference>
<dbReference type="OrthoDB" id="9816357at2"/>
<dbReference type="STRING" id="159292.SAMN05192546_10480"/>
<gene>
    <name evidence="3" type="ORF">SAMN05192546_10480</name>
</gene>
<dbReference type="PROSITE" id="PS50983">
    <property type="entry name" value="FE_B12_PBP"/>
    <property type="match status" value="1"/>
</dbReference>
<accession>A0A1H3MCB1</accession>
<organism evidence="3 4">
    <name type="scientific">Tindallia californiensis</name>
    <dbReference type="NCBI Taxonomy" id="159292"/>
    <lineage>
        <taxon>Bacteria</taxon>
        <taxon>Bacillati</taxon>
        <taxon>Bacillota</taxon>
        <taxon>Clostridia</taxon>
        <taxon>Peptostreptococcales</taxon>
        <taxon>Tindalliaceae</taxon>
        <taxon>Tindallia</taxon>
    </lineage>
</organism>
<dbReference type="PANTHER" id="PTHR30535:SF34">
    <property type="entry name" value="MOLYBDATE-BINDING PROTEIN MOLA"/>
    <property type="match status" value="1"/>
</dbReference>